<keyword evidence="3" id="KW-1185">Reference proteome</keyword>
<feature type="transmembrane region" description="Helical" evidence="1">
    <location>
        <begin position="24"/>
        <end position="42"/>
    </location>
</feature>
<evidence type="ECO:0000313" key="3">
    <source>
        <dbReference type="Proteomes" id="UP000231279"/>
    </source>
</evidence>
<comment type="caution">
    <text evidence="2">The sequence shown here is derived from an EMBL/GenBank/DDBJ whole genome shotgun (WGS) entry which is preliminary data.</text>
</comment>
<sequence length="82" mass="9755">MLRLYPFMFAFICSLIHVSQKMTYYLTKFILLNCMHILIVNIHHKSSCYNFSFLCPPEDITIVFYLSFSANFMILLLCLYPI</sequence>
<name>A0A2G9GZA5_9LAMI</name>
<proteinExistence type="predicted"/>
<keyword evidence="1" id="KW-0472">Membrane</keyword>
<dbReference type="AlphaFoldDB" id="A0A2G9GZA5"/>
<protein>
    <submittedName>
        <fullName evidence="2">Uncharacterized protein</fullName>
    </submittedName>
</protein>
<dbReference type="Proteomes" id="UP000231279">
    <property type="component" value="Unassembled WGS sequence"/>
</dbReference>
<keyword evidence="1" id="KW-1133">Transmembrane helix</keyword>
<evidence type="ECO:0000256" key="1">
    <source>
        <dbReference type="SAM" id="Phobius"/>
    </source>
</evidence>
<feature type="transmembrane region" description="Helical" evidence="1">
    <location>
        <begin position="62"/>
        <end position="80"/>
    </location>
</feature>
<keyword evidence="1" id="KW-0812">Transmembrane</keyword>
<accession>A0A2G9GZA5</accession>
<reference evidence="3" key="1">
    <citation type="journal article" date="2018" name="Gigascience">
        <title>Genome assembly of the Pink Ipe (Handroanthus impetiginosus, Bignoniaceae), a highly valued, ecologically keystone Neotropical timber forest tree.</title>
        <authorList>
            <person name="Silva-Junior O.B."/>
            <person name="Grattapaglia D."/>
            <person name="Novaes E."/>
            <person name="Collevatti R.G."/>
        </authorList>
    </citation>
    <scope>NUCLEOTIDE SEQUENCE [LARGE SCALE GENOMIC DNA]</scope>
    <source>
        <strain evidence="3">cv. UFG-1</strain>
    </source>
</reference>
<dbReference type="EMBL" id="NKXS01003182">
    <property type="protein sequence ID" value="PIN10601.1"/>
    <property type="molecule type" value="Genomic_DNA"/>
</dbReference>
<evidence type="ECO:0000313" key="2">
    <source>
        <dbReference type="EMBL" id="PIN10601.1"/>
    </source>
</evidence>
<gene>
    <name evidence="2" type="ORF">CDL12_16802</name>
</gene>
<organism evidence="2 3">
    <name type="scientific">Handroanthus impetiginosus</name>
    <dbReference type="NCBI Taxonomy" id="429701"/>
    <lineage>
        <taxon>Eukaryota</taxon>
        <taxon>Viridiplantae</taxon>
        <taxon>Streptophyta</taxon>
        <taxon>Embryophyta</taxon>
        <taxon>Tracheophyta</taxon>
        <taxon>Spermatophyta</taxon>
        <taxon>Magnoliopsida</taxon>
        <taxon>eudicotyledons</taxon>
        <taxon>Gunneridae</taxon>
        <taxon>Pentapetalae</taxon>
        <taxon>asterids</taxon>
        <taxon>lamiids</taxon>
        <taxon>Lamiales</taxon>
        <taxon>Bignoniaceae</taxon>
        <taxon>Crescentiina</taxon>
        <taxon>Tabebuia alliance</taxon>
        <taxon>Handroanthus</taxon>
    </lineage>
</organism>